<keyword evidence="4" id="KW-0812">Transmembrane</keyword>
<dbReference type="FunFam" id="3.30.70.270:FF:000001">
    <property type="entry name" value="Diguanylate cyclase domain protein"/>
    <property type="match status" value="1"/>
</dbReference>
<feature type="transmembrane region" description="Helical" evidence="4">
    <location>
        <begin position="60"/>
        <end position="81"/>
    </location>
</feature>
<dbReference type="PANTHER" id="PTHR45138:SF9">
    <property type="entry name" value="DIGUANYLATE CYCLASE DGCM-RELATED"/>
    <property type="match status" value="1"/>
</dbReference>
<dbReference type="Gene3D" id="3.30.70.270">
    <property type="match status" value="1"/>
</dbReference>
<feature type="transmembrane region" description="Helical" evidence="4">
    <location>
        <begin position="93"/>
        <end position="116"/>
    </location>
</feature>
<name>A0A317MV29_9GAMM</name>
<dbReference type="EMBL" id="QGTJ01000005">
    <property type="protein sequence ID" value="PWV61624.1"/>
    <property type="molecule type" value="Genomic_DNA"/>
</dbReference>
<comment type="caution">
    <text evidence="6">The sequence shown here is derived from an EMBL/GenBank/DDBJ whole genome shotgun (WGS) entry which is preliminary data.</text>
</comment>
<keyword evidence="4" id="KW-0472">Membrane</keyword>
<dbReference type="InterPro" id="IPR043128">
    <property type="entry name" value="Rev_trsase/Diguanyl_cyclase"/>
</dbReference>
<accession>A0A317MV29</accession>
<organism evidence="6 7">
    <name type="scientific">Plasticicumulans acidivorans</name>
    <dbReference type="NCBI Taxonomy" id="886464"/>
    <lineage>
        <taxon>Bacteria</taxon>
        <taxon>Pseudomonadati</taxon>
        <taxon>Pseudomonadota</taxon>
        <taxon>Gammaproteobacteria</taxon>
        <taxon>Candidatus Competibacteraceae</taxon>
        <taxon>Plasticicumulans</taxon>
    </lineage>
</organism>
<dbReference type="GO" id="GO:0043709">
    <property type="term" value="P:cell adhesion involved in single-species biofilm formation"/>
    <property type="evidence" value="ECO:0007669"/>
    <property type="project" value="TreeGrafter"/>
</dbReference>
<dbReference type="SMART" id="SM00267">
    <property type="entry name" value="GGDEF"/>
    <property type="match status" value="1"/>
</dbReference>
<keyword evidence="7" id="KW-1185">Reference proteome</keyword>
<dbReference type="Proteomes" id="UP000246569">
    <property type="component" value="Unassembled WGS sequence"/>
</dbReference>
<dbReference type="AlphaFoldDB" id="A0A317MV29"/>
<sequence length="387" mass="43039">MPSEPHIARDTDSGLMASRLQLDQLRAYAANHRCDGVLSPPMALLVGALASYWVPGTQATLWSLTTLLVTLLNATLCLQFLRRERQPAELPRWLWAFSLAHGTHVLVWASPMIWGWQSGDLTNQMFLILVQVGLISATNAMSHPHPRLYLVDQLPVMAILLIRPLFEGSVLYLMFSALGLLFCALLLYVGLQMQRSISDMFRLRAENEQLIQRLRHLAATDALTGLPNRRHFLELGRDLIRAARERRRPLALLMLDVDRFKQVNDTYGHAGGDLALQALVQPLRTATRAGDLLGRLGGEEFVVLLPDSDPAQAFAIAERLRQAIAGQRIEADGSGFGITVSIGVATLCAECELGDARETLELMMARADRMLYVAKRSGRDRVEQEAM</sequence>
<evidence type="ECO:0000256" key="2">
    <source>
        <dbReference type="ARBA" id="ARBA00012528"/>
    </source>
</evidence>
<feature type="transmembrane region" description="Helical" evidence="4">
    <location>
        <begin position="36"/>
        <end position="54"/>
    </location>
</feature>
<dbReference type="InterPro" id="IPR050469">
    <property type="entry name" value="Diguanylate_Cyclase"/>
</dbReference>
<feature type="transmembrane region" description="Helical" evidence="4">
    <location>
        <begin position="172"/>
        <end position="191"/>
    </location>
</feature>
<dbReference type="PANTHER" id="PTHR45138">
    <property type="entry name" value="REGULATORY COMPONENTS OF SENSORY TRANSDUCTION SYSTEM"/>
    <property type="match status" value="1"/>
</dbReference>
<dbReference type="SUPFAM" id="SSF55073">
    <property type="entry name" value="Nucleotide cyclase"/>
    <property type="match status" value="1"/>
</dbReference>
<dbReference type="EC" id="2.7.7.65" evidence="2"/>
<dbReference type="InterPro" id="IPR029787">
    <property type="entry name" value="Nucleotide_cyclase"/>
</dbReference>
<comment type="catalytic activity">
    <reaction evidence="3">
        <text>2 GTP = 3',3'-c-di-GMP + 2 diphosphate</text>
        <dbReference type="Rhea" id="RHEA:24898"/>
        <dbReference type="ChEBI" id="CHEBI:33019"/>
        <dbReference type="ChEBI" id="CHEBI:37565"/>
        <dbReference type="ChEBI" id="CHEBI:58805"/>
        <dbReference type="EC" id="2.7.7.65"/>
    </reaction>
</comment>
<feature type="domain" description="GGDEF" evidence="5">
    <location>
        <begin position="248"/>
        <end position="387"/>
    </location>
</feature>
<protein>
    <recommendedName>
        <fullName evidence="2">diguanylate cyclase</fullName>
        <ecNumber evidence="2">2.7.7.65</ecNumber>
    </recommendedName>
</protein>
<evidence type="ECO:0000259" key="5">
    <source>
        <dbReference type="PROSITE" id="PS50887"/>
    </source>
</evidence>
<dbReference type="GO" id="GO:0052621">
    <property type="term" value="F:diguanylate cyclase activity"/>
    <property type="evidence" value="ECO:0007669"/>
    <property type="project" value="UniProtKB-EC"/>
</dbReference>
<reference evidence="6 7" key="1">
    <citation type="submission" date="2018-05" db="EMBL/GenBank/DDBJ databases">
        <title>Genomic Encyclopedia of Type Strains, Phase IV (KMG-IV): sequencing the most valuable type-strain genomes for metagenomic binning, comparative biology and taxonomic classification.</title>
        <authorList>
            <person name="Goeker M."/>
        </authorList>
    </citation>
    <scope>NUCLEOTIDE SEQUENCE [LARGE SCALE GENOMIC DNA]</scope>
    <source>
        <strain evidence="6 7">DSM 23606</strain>
    </source>
</reference>
<dbReference type="PROSITE" id="PS50887">
    <property type="entry name" value="GGDEF"/>
    <property type="match status" value="1"/>
</dbReference>
<dbReference type="GO" id="GO:1902201">
    <property type="term" value="P:negative regulation of bacterial-type flagellum-dependent cell motility"/>
    <property type="evidence" value="ECO:0007669"/>
    <property type="project" value="TreeGrafter"/>
</dbReference>
<keyword evidence="4" id="KW-1133">Transmembrane helix</keyword>
<dbReference type="InterPro" id="IPR000160">
    <property type="entry name" value="GGDEF_dom"/>
</dbReference>
<evidence type="ECO:0000313" key="7">
    <source>
        <dbReference type="Proteomes" id="UP000246569"/>
    </source>
</evidence>
<dbReference type="NCBIfam" id="TIGR00254">
    <property type="entry name" value="GGDEF"/>
    <property type="match status" value="1"/>
</dbReference>
<evidence type="ECO:0000256" key="1">
    <source>
        <dbReference type="ARBA" id="ARBA00001946"/>
    </source>
</evidence>
<dbReference type="Pfam" id="PF00990">
    <property type="entry name" value="GGDEF"/>
    <property type="match status" value="1"/>
</dbReference>
<evidence type="ECO:0000256" key="4">
    <source>
        <dbReference type="SAM" id="Phobius"/>
    </source>
</evidence>
<dbReference type="GO" id="GO:0005886">
    <property type="term" value="C:plasma membrane"/>
    <property type="evidence" value="ECO:0007669"/>
    <property type="project" value="TreeGrafter"/>
</dbReference>
<comment type="cofactor">
    <cofactor evidence="1">
        <name>Mg(2+)</name>
        <dbReference type="ChEBI" id="CHEBI:18420"/>
    </cofactor>
</comment>
<gene>
    <name evidence="6" type="ORF">C7443_10552</name>
</gene>
<evidence type="ECO:0000313" key="6">
    <source>
        <dbReference type="EMBL" id="PWV61624.1"/>
    </source>
</evidence>
<dbReference type="CDD" id="cd01949">
    <property type="entry name" value="GGDEF"/>
    <property type="match status" value="1"/>
</dbReference>
<proteinExistence type="predicted"/>
<evidence type="ECO:0000256" key="3">
    <source>
        <dbReference type="ARBA" id="ARBA00034247"/>
    </source>
</evidence>